<dbReference type="Gene3D" id="2.30.42.10">
    <property type="match status" value="1"/>
</dbReference>
<dbReference type="SUPFAM" id="SSF50156">
    <property type="entry name" value="PDZ domain-like"/>
    <property type="match status" value="1"/>
</dbReference>
<dbReference type="InterPro" id="IPR036034">
    <property type="entry name" value="PDZ_sf"/>
</dbReference>
<dbReference type="PANTHER" id="PTHR11062">
    <property type="entry name" value="EXOSTOSIN HEPARAN SULFATE GLYCOSYLTRANSFERASE -RELATED"/>
    <property type="match status" value="1"/>
</dbReference>
<protein>
    <recommendedName>
        <fullName evidence="3">PDZ domain-containing protein</fullName>
    </recommendedName>
</protein>
<dbReference type="InterPro" id="IPR001478">
    <property type="entry name" value="PDZ"/>
</dbReference>
<dbReference type="AlphaFoldDB" id="A0A813HNF0"/>
<dbReference type="PROSITE" id="PS50106">
    <property type="entry name" value="PDZ"/>
    <property type="match status" value="1"/>
</dbReference>
<keyword evidence="5" id="KW-1185">Reference proteome</keyword>
<dbReference type="GO" id="GO:0016757">
    <property type="term" value="F:glycosyltransferase activity"/>
    <property type="evidence" value="ECO:0007669"/>
    <property type="project" value="InterPro"/>
</dbReference>
<accession>A0A813HNF0</accession>
<proteinExistence type="inferred from homology"/>
<feature type="region of interest" description="Disordered" evidence="2">
    <location>
        <begin position="595"/>
        <end position="620"/>
    </location>
</feature>
<dbReference type="SMART" id="SM00228">
    <property type="entry name" value="PDZ"/>
    <property type="match status" value="1"/>
</dbReference>
<evidence type="ECO:0000256" key="2">
    <source>
        <dbReference type="SAM" id="MobiDB-lite"/>
    </source>
</evidence>
<dbReference type="PANTHER" id="PTHR11062:SF281">
    <property type="entry name" value="EXOSTOSIN-LIKE 2"/>
    <property type="match status" value="1"/>
</dbReference>
<dbReference type="Proteomes" id="UP000654075">
    <property type="component" value="Unassembled WGS sequence"/>
</dbReference>
<dbReference type="EMBL" id="CAJNNV010032344">
    <property type="protein sequence ID" value="CAE8639684.1"/>
    <property type="molecule type" value="Genomic_DNA"/>
</dbReference>
<feature type="domain" description="PDZ" evidence="3">
    <location>
        <begin position="13"/>
        <end position="83"/>
    </location>
</feature>
<reference evidence="4" key="1">
    <citation type="submission" date="2021-02" db="EMBL/GenBank/DDBJ databases">
        <authorList>
            <person name="Dougan E. K."/>
            <person name="Rhodes N."/>
            <person name="Thang M."/>
            <person name="Chan C."/>
        </authorList>
    </citation>
    <scope>NUCLEOTIDE SEQUENCE</scope>
</reference>
<gene>
    <name evidence="4" type="ORF">PGLA1383_LOCUS54699</name>
</gene>
<sequence length="979" mass="108520">MLCLGFQVPGRDGVELISFSRVPLGLDFGNASPVTVKAVQAQGAADAAGVRSGWVILSVNDQDLQNMDFRAALKLIRSASASLPGRPTARPVELRPALPWSEMPPLRAALLQELSSASPLLPGSPANTLVYQCKHNAGLGNCLLMFLSFAQRAEASGGFEEVLFDGTSLPLYGDISALFPPLPIISAAAGDFPSSSGSPPCVLDQRSREFGRCGSFASCRGVYERLGGITTEDAAAGRALASGHLRLSSAVEACLREASESLGLEEALGVHVRRTDKGREAPSNLSLTVGEVAAKVFQRVRETGASRAFLASDDARFLAELRCSLEAAGLPTVVWGSQLSAKEGQACHLDRSVPGLEKAADAMADCFLLSQCKALISTYSSISVVATLWAKAGFSWSHFVEPELTSLGPGATSPEGSEMSDPAVRSCEVDKHEALNLMPCPHYSNSTSSVLRCILWKNQTGESAFDEETNAPKEEQDDEVLQYFEELSRSKERLTEFSSFRTNVFSHHFRDQLFSWSRGGMLPRIYMLDEMDKTCAYMEESLGYRYSMEHWFAGMITMNPNVLVDNVEAADYVFLPHCATGVFMHMVVKDLKREEEEEEKRKERKATAGHRPSAGTRKPVPLRRLPPVNASIAVRRRMGDNFLGYEGNLPATPVQSLDRTYLMYKVLSRFIPHPEYQQCLHRSDCKFLIASIYGRHVWREFASHYGDKAVFVTHAGMSPWLLQQPSDMFVKRGQDELRGRSTGGTAHGECRASCELHCVLDPPAVLQQDIVLPWVVAFEWTSRSRQTRDRDILAFYGGTENSCSRRDLREVFQGSLQKELDYLEAPPQAASAARGPHNARKRVLIFPPDFRLLQQDWSELAYRSRLCIVPDGDSPNTGRLIEVIMHGCVPLIISNRLQPPLHEYIDWSLVAFFMREESISDLPRILEERFAGPRGQEEILKKQELLQQVAYTFDYNANGVGTLLTIALRERMRSFRLSE</sequence>
<evidence type="ECO:0000259" key="3">
    <source>
        <dbReference type="PROSITE" id="PS50106"/>
    </source>
</evidence>
<organism evidence="4 5">
    <name type="scientific">Polarella glacialis</name>
    <name type="common">Dinoflagellate</name>
    <dbReference type="NCBI Taxonomy" id="89957"/>
    <lineage>
        <taxon>Eukaryota</taxon>
        <taxon>Sar</taxon>
        <taxon>Alveolata</taxon>
        <taxon>Dinophyceae</taxon>
        <taxon>Suessiales</taxon>
        <taxon>Suessiaceae</taxon>
        <taxon>Polarella</taxon>
    </lineage>
</organism>
<comment type="similarity">
    <text evidence="1">Belongs to the glycosyltransferase 47 family.</text>
</comment>
<evidence type="ECO:0000313" key="5">
    <source>
        <dbReference type="Proteomes" id="UP000654075"/>
    </source>
</evidence>
<dbReference type="OrthoDB" id="411672at2759"/>
<evidence type="ECO:0000313" key="4">
    <source>
        <dbReference type="EMBL" id="CAE8639684.1"/>
    </source>
</evidence>
<dbReference type="Pfam" id="PF03016">
    <property type="entry name" value="Exostosin_GT47"/>
    <property type="match status" value="1"/>
</dbReference>
<dbReference type="InterPro" id="IPR040911">
    <property type="entry name" value="Exostosin_GT47"/>
</dbReference>
<dbReference type="InterPro" id="IPR004263">
    <property type="entry name" value="Exostosin"/>
</dbReference>
<dbReference type="Gene3D" id="3.40.50.11350">
    <property type="match status" value="1"/>
</dbReference>
<comment type="caution">
    <text evidence="4">The sequence shown here is derived from an EMBL/GenBank/DDBJ whole genome shotgun (WGS) entry which is preliminary data.</text>
</comment>
<name>A0A813HNF0_POLGL</name>
<evidence type="ECO:0000256" key="1">
    <source>
        <dbReference type="ARBA" id="ARBA00010271"/>
    </source>
</evidence>
<dbReference type="Pfam" id="PF00595">
    <property type="entry name" value="PDZ"/>
    <property type="match status" value="1"/>
</dbReference>